<reference evidence="1 2" key="1">
    <citation type="submission" date="2020-06" db="EMBL/GenBank/DDBJ databases">
        <authorList>
            <person name="Li R."/>
            <person name="Bekaert M."/>
        </authorList>
    </citation>
    <scope>NUCLEOTIDE SEQUENCE [LARGE SCALE GENOMIC DNA]</scope>
    <source>
        <strain evidence="2">wild</strain>
    </source>
</reference>
<evidence type="ECO:0000313" key="1">
    <source>
        <dbReference type="EMBL" id="CAC5378297.1"/>
    </source>
</evidence>
<dbReference type="OrthoDB" id="6054650at2759"/>
<protein>
    <submittedName>
        <fullName evidence="1">Uncharacterized protein</fullName>
    </submittedName>
</protein>
<dbReference type="EMBL" id="CACVKT020002547">
    <property type="protein sequence ID" value="CAC5378297.1"/>
    <property type="molecule type" value="Genomic_DNA"/>
</dbReference>
<accession>A0A6J8B8H2</accession>
<organism evidence="1 2">
    <name type="scientific">Mytilus coruscus</name>
    <name type="common">Sea mussel</name>
    <dbReference type="NCBI Taxonomy" id="42192"/>
    <lineage>
        <taxon>Eukaryota</taxon>
        <taxon>Metazoa</taxon>
        <taxon>Spiralia</taxon>
        <taxon>Lophotrochozoa</taxon>
        <taxon>Mollusca</taxon>
        <taxon>Bivalvia</taxon>
        <taxon>Autobranchia</taxon>
        <taxon>Pteriomorphia</taxon>
        <taxon>Mytilida</taxon>
        <taxon>Mytiloidea</taxon>
        <taxon>Mytilidae</taxon>
        <taxon>Mytilinae</taxon>
        <taxon>Mytilus</taxon>
    </lineage>
</organism>
<dbReference type="AlphaFoldDB" id="A0A6J8B8H2"/>
<dbReference type="Proteomes" id="UP000507470">
    <property type="component" value="Unassembled WGS sequence"/>
</dbReference>
<gene>
    <name evidence="1" type="ORF">MCOR_14510</name>
</gene>
<keyword evidence="2" id="KW-1185">Reference proteome</keyword>
<sequence>MSNNTTLLKSLRKIKRDGFPGRVEEKFRWCPEITSDTKLECLFFRITNLGMQIDSLHEGFKILTFIGPFIDSCSSIFLQGVCKYYYSNICQQLVQKMSISKFNKQIKLSMFHKLLQEGLKTDAVSGWLLYASFYYVLGRYKTTLCIVDYILSRCTPGMFLLTIGYSEFDEILYQSQICKHLTLGEKMKIGTIDCVIYNSGSCLIPEELRLYVMDDELMVLPDVMSHCLRFLCYHHLHEISMRNEALCDLQKSAESVIPGTLDHAISPSFTISGVCNAIAGRKQCAFNCYKNALDCRGVRCKGAGRGLIDLVLNKFTNLTND</sequence>
<proteinExistence type="predicted"/>
<name>A0A6J8B8H2_MYTCO</name>
<evidence type="ECO:0000313" key="2">
    <source>
        <dbReference type="Proteomes" id="UP000507470"/>
    </source>
</evidence>